<dbReference type="InterPro" id="IPR000232">
    <property type="entry name" value="HSF_DNA-bd"/>
</dbReference>
<dbReference type="SUPFAM" id="SSF46785">
    <property type="entry name" value="Winged helix' DNA-binding domain"/>
    <property type="match status" value="1"/>
</dbReference>
<proteinExistence type="inferred from homology"/>
<dbReference type="GO" id="GO:0043565">
    <property type="term" value="F:sequence-specific DNA binding"/>
    <property type="evidence" value="ECO:0007669"/>
    <property type="project" value="InterPro"/>
</dbReference>
<dbReference type="Proteomes" id="UP000095751">
    <property type="component" value="Unassembled WGS sequence"/>
</dbReference>
<keyword evidence="3" id="KW-0539">Nucleus</keyword>
<dbReference type="PANTHER" id="PTHR10015">
    <property type="entry name" value="HEAT SHOCK TRANSCRIPTION FACTOR"/>
    <property type="match status" value="1"/>
</dbReference>
<dbReference type="EMBL" id="KV784379">
    <property type="protein sequence ID" value="OEU08507.1"/>
    <property type="molecule type" value="Genomic_DNA"/>
</dbReference>
<name>A0A1E7ERP9_9STRA</name>
<evidence type="ECO:0000259" key="6">
    <source>
        <dbReference type="SMART" id="SM00415"/>
    </source>
</evidence>
<dbReference type="Pfam" id="PF00447">
    <property type="entry name" value="HSF_DNA-bind"/>
    <property type="match status" value="1"/>
</dbReference>
<gene>
    <name evidence="7" type="ORF">FRACYDRAFT_249397</name>
</gene>
<feature type="domain" description="HSF-type DNA-binding" evidence="6">
    <location>
        <begin position="30"/>
        <end position="128"/>
    </location>
</feature>
<evidence type="ECO:0000313" key="8">
    <source>
        <dbReference type="Proteomes" id="UP000095751"/>
    </source>
</evidence>
<evidence type="ECO:0000256" key="4">
    <source>
        <dbReference type="RuleBase" id="RU004020"/>
    </source>
</evidence>
<dbReference type="AlphaFoldDB" id="A0A1E7ERP9"/>
<evidence type="ECO:0000256" key="5">
    <source>
        <dbReference type="SAM" id="MobiDB-lite"/>
    </source>
</evidence>
<dbReference type="OrthoDB" id="44005at2759"/>
<comment type="subcellular location">
    <subcellularLocation>
        <location evidence="1">Nucleus</location>
    </subcellularLocation>
</comment>
<dbReference type="Gene3D" id="1.10.10.10">
    <property type="entry name" value="Winged helix-like DNA-binding domain superfamily/Winged helix DNA-binding domain"/>
    <property type="match status" value="1"/>
</dbReference>
<protein>
    <submittedName>
        <fullName evidence="7">Winged helix DNA-binding domain-containing protein</fullName>
    </submittedName>
</protein>
<comment type="similarity">
    <text evidence="4">Belongs to the HSF family.</text>
</comment>
<accession>A0A1E7ERP9</accession>
<organism evidence="7 8">
    <name type="scientific">Fragilariopsis cylindrus CCMP1102</name>
    <dbReference type="NCBI Taxonomy" id="635003"/>
    <lineage>
        <taxon>Eukaryota</taxon>
        <taxon>Sar</taxon>
        <taxon>Stramenopiles</taxon>
        <taxon>Ochrophyta</taxon>
        <taxon>Bacillariophyta</taxon>
        <taxon>Bacillariophyceae</taxon>
        <taxon>Bacillariophycidae</taxon>
        <taxon>Bacillariales</taxon>
        <taxon>Bacillariaceae</taxon>
        <taxon>Fragilariopsis</taxon>
    </lineage>
</organism>
<dbReference type="PANTHER" id="PTHR10015:SF206">
    <property type="entry name" value="HSF-TYPE DNA-BINDING DOMAIN-CONTAINING PROTEIN"/>
    <property type="match status" value="1"/>
</dbReference>
<keyword evidence="8" id="KW-1185">Reference proteome</keyword>
<dbReference type="GO" id="GO:0005634">
    <property type="term" value="C:nucleus"/>
    <property type="evidence" value="ECO:0007669"/>
    <property type="project" value="UniProtKB-SubCell"/>
</dbReference>
<evidence type="ECO:0000256" key="1">
    <source>
        <dbReference type="ARBA" id="ARBA00004123"/>
    </source>
</evidence>
<dbReference type="SMART" id="SM00415">
    <property type="entry name" value="HSF"/>
    <property type="match status" value="1"/>
</dbReference>
<reference evidence="7 8" key="1">
    <citation type="submission" date="2016-09" db="EMBL/GenBank/DDBJ databases">
        <title>Extensive genetic diversity and differential bi-allelic expression allows diatom success in the polar Southern Ocean.</title>
        <authorList>
            <consortium name="DOE Joint Genome Institute"/>
            <person name="Mock T."/>
            <person name="Otillar R.P."/>
            <person name="Strauss J."/>
            <person name="Dupont C."/>
            <person name="Frickenhaus S."/>
            <person name="Maumus F."/>
            <person name="Mcmullan M."/>
            <person name="Sanges R."/>
            <person name="Schmutz J."/>
            <person name="Toseland A."/>
            <person name="Valas R."/>
            <person name="Veluchamy A."/>
            <person name="Ward B.J."/>
            <person name="Allen A."/>
            <person name="Barry K."/>
            <person name="Falciatore A."/>
            <person name="Ferrante M."/>
            <person name="Fortunato A.E."/>
            <person name="Gloeckner G."/>
            <person name="Gruber A."/>
            <person name="Hipkin R."/>
            <person name="Janech M."/>
            <person name="Kroth P."/>
            <person name="Leese F."/>
            <person name="Lindquist E."/>
            <person name="Lyon B.R."/>
            <person name="Martin J."/>
            <person name="Mayer C."/>
            <person name="Parker M."/>
            <person name="Quesneville H."/>
            <person name="Raymond J."/>
            <person name="Uhlig C."/>
            <person name="Valentin K.U."/>
            <person name="Worden A.Z."/>
            <person name="Armbrust E.V."/>
            <person name="Bowler C."/>
            <person name="Green B."/>
            <person name="Moulton V."/>
            <person name="Van Oosterhout C."/>
            <person name="Grigoriev I."/>
        </authorList>
    </citation>
    <scope>NUCLEOTIDE SEQUENCE [LARGE SCALE GENOMIC DNA]</scope>
    <source>
        <strain evidence="7 8">CCMP1102</strain>
    </source>
</reference>
<dbReference type="InterPro" id="IPR036390">
    <property type="entry name" value="WH_DNA-bd_sf"/>
</dbReference>
<feature type="region of interest" description="Disordered" evidence="5">
    <location>
        <begin position="129"/>
        <end position="154"/>
    </location>
</feature>
<dbReference type="InParanoid" id="A0A1E7ERP9"/>
<evidence type="ECO:0000256" key="2">
    <source>
        <dbReference type="ARBA" id="ARBA00023125"/>
    </source>
</evidence>
<feature type="compositionally biased region" description="Polar residues" evidence="5">
    <location>
        <begin position="133"/>
        <end position="154"/>
    </location>
</feature>
<keyword evidence="2 7" id="KW-0238">DNA-binding</keyword>
<dbReference type="GO" id="GO:0003700">
    <property type="term" value="F:DNA-binding transcription factor activity"/>
    <property type="evidence" value="ECO:0007669"/>
    <property type="project" value="InterPro"/>
</dbReference>
<sequence length="314" mass="35245">MTKAMMNVTLHDDRTNYETNIIFTECSALNIVSFPTKLYRMLDDVERLGNTGIISWSNDGLFFIVHQPKVFAKTCMKKYFNQSKYKSFQRQLNVYEFQRVPHGKILGIYSHPLFRRGNAKKLNEIRRIKQKRSPTATMNNSSATKNSSRTKQTTTALDTGIVSSVLSDTTTTTTTTVATTKSIAGSSGSSSPIDSISFFKDNDDDDATSIGTIGDEFVAPPKLLYNAVNFITNNVMHMNNRGIFNAMMPPHHLFPIKKAIGFCANNNNYSSINSLGSHLYNDSFPLFKDDYDDTTSIGTIEDVSCFEEPYLNFV</sequence>
<evidence type="ECO:0000313" key="7">
    <source>
        <dbReference type="EMBL" id="OEU08507.1"/>
    </source>
</evidence>
<dbReference type="KEGG" id="fcy:FRACYDRAFT_249397"/>
<evidence type="ECO:0000256" key="3">
    <source>
        <dbReference type="ARBA" id="ARBA00023242"/>
    </source>
</evidence>
<dbReference type="InterPro" id="IPR036388">
    <property type="entry name" value="WH-like_DNA-bd_sf"/>
</dbReference>